<name>A0A9Q0MA09_BLOTA</name>
<evidence type="ECO:0000313" key="1">
    <source>
        <dbReference type="EMBL" id="KAJ6219860.1"/>
    </source>
</evidence>
<reference evidence="1" key="1">
    <citation type="submission" date="2022-12" db="EMBL/GenBank/DDBJ databases">
        <title>Genome assemblies of Blomia tropicalis.</title>
        <authorList>
            <person name="Cui Y."/>
        </authorList>
    </citation>
    <scope>NUCLEOTIDE SEQUENCE</scope>
    <source>
        <tissue evidence="1">Adult mites</tissue>
    </source>
</reference>
<sequence length="78" mass="9187">MDLRIPKTHQLMSKIIGYNFERHWVDHHSDASHLISIGNRRLHIEFLDSNQNKNEEGIERESLVMRKDQILLKGNGPE</sequence>
<organism evidence="1 2">
    <name type="scientific">Blomia tropicalis</name>
    <name type="common">Mite</name>
    <dbReference type="NCBI Taxonomy" id="40697"/>
    <lineage>
        <taxon>Eukaryota</taxon>
        <taxon>Metazoa</taxon>
        <taxon>Ecdysozoa</taxon>
        <taxon>Arthropoda</taxon>
        <taxon>Chelicerata</taxon>
        <taxon>Arachnida</taxon>
        <taxon>Acari</taxon>
        <taxon>Acariformes</taxon>
        <taxon>Sarcoptiformes</taxon>
        <taxon>Astigmata</taxon>
        <taxon>Glycyphagoidea</taxon>
        <taxon>Echimyopodidae</taxon>
        <taxon>Blomia</taxon>
    </lineage>
</organism>
<dbReference type="AlphaFoldDB" id="A0A9Q0MA09"/>
<evidence type="ECO:0000313" key="2">
    <source>
        <dbReference type="Proteomes" id="UP001142055"/>
    </source>
</evidence>
<proteinExistence type="predicted"/>
<comment type="caution">
    <text evidence="1">The sequence shown here is derived from an EMBL/GenBank/DDBJ whole genome shotgun (WGS) entry which is preliminary data.</text>
</comment>
<keyword evidence="2" id="KW-1185">Reference proteome</keyword>
<gene>
    <name evidence="1" type="ORF">RDWZM_005672</name>
</gene>
<dbReference type="EMBL" id="JAPWDV010000002">
    <property type="protein sequence ID" value="KAJ6219860.1"/>
    <property type="molecule type" value="Genomic_DNA"/>
</dbReference>
<protein>
    <submittedName>
        <fullName evidence="1">Uncharacterized protein</fullName>
    </submittedName>
</protein>
<accession>A0A9Q0MA09</accession>
<dbReference type="Proteomes" id="UP001142055">
    <property type="component" value="Chromosome 2"/>
</dbReference>